<gene>
    <name evidence="1" type="ORF">VNI00_010007</name>
</gene>
<evidence type="ECO:0000313" key="2">
    <source>
        <dbReference type="Proteomes" id="UP001383192"/>
    </source>
</evidence>
<proteinExistence type="predicted"/>
<sequence>MNLNYDLADPTQTLPYIVMTEEQLAGSRNLAGLEFGDMLVDPDSWSKSALPACQQNYLQPQSPILWDADSNATPSPASSHFPSPSLYDSVPGDFAEFDFLNALPEYQNFPIPSDFAWQESPHVPGAYFPGICQNPVYPTSSSDPGSYLGFMDSSVLSLSPAFEDTYSSMIMEPLPTTSSVLFAPIPIMGAPYYGTTSAAIECQRRDLTHSHPRISTTTKAFSEEYLTYKAKKSKRSQVEDTLRPSHLPILFLSK</sequence>
<keyword evidence="2" id="KW-1185">Reference proteome</keyword>
<name>A0AAW0CMN4_9AGAR</name>
<accession>A0AAW0CMN4</accession>
<protein>
    <submittedName>
        <fullName evidence="1">Uncharacterized protein</fullName>
    </submittedName>
</protein>
<organism evidence="1 2">
    <name type="scientific">Paramarasmius palmivorus</name>
    <dbReference type="NCBI Taxonomy" id="297713"/>
    <lineage>
        <taxon>Eukaryota</taxon>
        <taxon>Fungi</taxon>
        <taxon>Dikarya</taxon>
        <taxon>Basidiomycota</taxon>
        <taxon>Agaricomycotina</taxon>
        <taxon>Agaricomycetes</taxon>
        <taxon>Agaricomycetidae</taxon>
        <taxon>Agaricales</taxon>
        <taxon>Marasmiineae</taxon>
        <taxon>Marasmiaceae</taxon>
        <taxon>Paramarasmius</taxon>
    </lineage>
</organism>
<reference evidence="1 2" key="1">
    <citation type="submission" date="2024-01" db="EMBL/GenBank/DDBJ databases">
        <title>A draft genome for a cacao thread blight-causing isolate of Paramarasmius palmivorus.</title>
        <authorList>
            <person name="Baruah I.K."/>
            <person name="Bukari Y."/>
            <person name="Amoako-Attah I."/>
            <person name="Meinhardt L.W."/>
            <person name="Bailey B.A."/>
            <person name="Cohen S.P."/>
        </authorList>
    </citation>
    <scope>NUCLEOTIDE SEQUENCE [LARGE SCALE GENOMIC DNA]</scope>
    <source>
        <strain evidence="1 2">GH-12</strain>
    </source>
</reference>
<dbReference type="AlphaFoldDB" id="A0AAW0CMN4"/>
<dbReference type="EMBL" id="JAYKXP010000038">
    <property type="protein sequence ID" value="KAK7040201.1"/>
    <property type="molecule type" value="Genomic_DNA"/>
</dbReference>
<evidence type="ECO:0000313" key="1">
    <source>
        <dbReference type="EMBL" id="KAK7040201.1"/>
    </source>
</evidence>
<dbReference type="Proteomes" id="UP001383192">
    <property type="component" value="Unassembled WGS sequence"/>
</dbReference>
<comment type="caution">
    <text evidence="1">The sequence shown here is derived from an EMBL/GenBank/DDBJ whole genome shotgun (WGS) entry which is preliminary data.</text>
</comment>